<comment type="cofactor">
    <cofactor evidence="1">
        <name>pyridoxal 5'-phosphate</name>
        <dbReference type="ChEBI" id="CHEBI:597326"/>
    </cofactor>
</comment>
<evidence type="ECO:0000256" key="6">
    <source>
        <dbReference type="RuleBase" id="RU003560"/>
    </source>
</evidence>
<sequence length="459" mass="50901">MENLSSLSFEEAPLIRTEIPGPKSRELMEKQNAFETGSRTYTRQFRIAVRRGRGSTIEDMDGNVFIDWFAGVCVMNLGHSHPVVQKAMVRQLEEITHINEMPTESRISFLETLNSTLPQGLKNSARTMFTVTGGDACEAAVSLARHVTGNRTIVAFGGAYHGVAGDIVRATANYHYRQYAGIALQDVYHLPYPYSYRFPVKVREEEMSSFIVSHLEHLLRDPYAGPGPVAGVLVEPVQGEGGYVVPPSDFLPMLREVTEKYHVPLILDEVQSGVGRTGRIWASEHTGVSPDIMCISKSIGGGIPVSAIVYREDYDRNLPGGFHLGTYRGNPVALAAGNAILGYLRNSDVLERVNVLGRKLKSRFEEIARRYDEVGEVRGIGFMVATEMVSDRKSREPGTAIASKLKEQMFSRGVLMHTCGHYSNVMRFMAPLTIEERLIDKGADIYAEALDSVTKDTKH</sequence>
<evidence type="ECO:0000256" key="5">
    <source>
        <dbReference type="ARBA" id="ARBA00022898"/>
    </source>
</evidence>
<dbReference type="InterPro" id="IPR005814">
    <property type="entry name" value="Aminotrans_3"/>
</dbReference>
<protein>
    <submittedName>
        <fullName evidence="8">Aspartate aminotransferase family protein</fullName>
    </submittedName>
</protein>
<keyword evidence="3 8" id="KW-0032">Aminotransferase</keyword>
<keyword evidence="4" id="KW-0808">Transferase</keyword>
<gene>
    <name evidence="7" type="ORF">J9259_00030</name>
    <name evidence="8" type="ORF">KIY12_00040</name>
</gene>
<dbReference type="PIRSF" id="PIRSF000521">
    <property type="entry name" value="Transaminase_4ab_Lys_Orn"/>
    <property type="match status" value="1"/>
</dbReference>
<accession>A0A8J7YS68</accession>
<dbReference type="Gene3D" id="3.40.640.10">
    <property type="entry name" value="Type I PLP-dependent aspartate aminotransferase-like (Major domain)"/>
    <property type="match status" value="1"/>
</dbReference>
<evidence type="ECO:0000256" key="2">
    <source>
        <dbReference type="ARBA" id="ARBA00008954"/>
    </source>
</evidence>
<dbReference type="PANTHER" id="PTHR43552:SF1">
    <property type="entry name" value="DIAMINOBUTYRATE--2-OXOGLUTARATE AMINOTRANSFERASE"/>
    <property type="match status" value="1"/>
</dbReference>
<dbReference type="Proteomes" id="UP000750197">
    <property type="component" value="Unassembled WGS sequence"/>
</dbReference>
<dbReference type="InterPro" id="IPR049704">
    <property type="entry name" value="Aminotrans_3_PPA_site"/>
</dbReference>
<dbReference type="Pfam" id="PF00202">
    <property type="entry name" value="Aminotran_3"/>
    <property type="match status" value="1"/>
</dbReference>
<proteinExistence type="inferred from homology"/>
<dbReference type="Gene3D" id="3.90.1150.10">
    <property type="entry name" value="Aspartate Aminotransferase, domain 1"/>
    <property type="match status" value="1"/>
</dbReference>
<dbReference type="InterPro" id="IPR004637">
    <property type="entry name" value="Dat"/>
</dbReference>
<evidence type="ECO:0000313" key="7">
    <source>
        <dbReference type="EMBL" id="MBX8630902.1"/>
    </source>
</evidence>
<dbReference type="PROSITE" id="PS00600">
    <property type="entry name" value="AA_TRANSFER_CLASS_3"/>
    <property type="match status" value="1"/>
</dbReference>
<dbReference type="GO" id="GO:0008483">
    <property type="term" value="F:transaminase activity"/>
    <property type="evidence" value="ECO:0007669"/>
    <property type="project" value="UniProtKB-KW"/>
</dbReference>
<dbReference type="Proteomes" id="UP000716004">
    <property type="component" value="Unassembled WGS sequence"/>
</dbReference>
<dbReference type="PANTHER" id="PTHR43552">
    <property type="entry name" value="DIAMINOBUTYRATE--2-OXOGLUTARATE AMINOTRANSFERASE"/>
    <property type="match status" value="1"/>
</dbReference>
<evidence type="ECO:0000313" key="8">
    <source>
        <dbReference type="EMBL" id="MBX8643112.1"/>
    </source>
</evidence>
<comment type="similarity">
    <text evidence="2 6">Belongs to the class-III pyridoxal-phosphate-dependent aminotransferase family.</text>
</comment>
<dbReference type="SUPFAM" id="SSF53383">
    <property type="entry name" value="PLP-dependent transferases"/>
    <property type="match status" value="1"/>
</dbReference>
<evidence type="ECO:0000256" key="3">
    <source>
        <dbReference type="ARBA" id="ARBA00022576"/>
    </source>
</evidence>
<evidence type="ECO:0000313" key="9">
    <source>
        <dbReference type="Proteomes" id="UP000750197"/>
    </source>
</evidence>
<organism evidence="8 9">
    <name type="scientific">Candidatus Sysuiplasma superficiale</name>
    <dbReference type="NCBI Taxonomy" id="2823368"/>
    <lineage>
        <taxon>Archaea</taxon>
        <taxon>Methanobacteriati</taxon>
        <taxon>Thermoplasmatota</taxon>
        <taxon>Thermoplasmata</taxon>
        <taxon>Candidatus Sysuiplasmatales</taxon>
        <taxon>Candidatus Sysuiplasmataceae</taxon>
        <taxon>Candidatus Sysuiplasma</taxon>
    </lineage>
</organism>
<dbReference type="GO" id="GO:0030170">
    <property type="term" value="F:pyridoxal phosphate binding"/>
    <property type="evidence" value="ECO:0007669"/>
    <property type="project" value="InterPro"/>
</dbReference>
<dbReference type="InterPro" id="IPR015421">
    <property type="entry name" value="PyrdxlP-dep_Trfase_major"/>
</dbReference>
<reference evidence="8" key="1">
    <citation type="submission" date="2021-05" db="EMBL/GenBank/DDBJ databases">
        <title>Genomic insights into ecological role and evolution of a novel Thermoplasmata order Candidatus Sysuiplasmatales.</title>
        <authorList>
            <person name="Yuan Y."/>
        </authorList>
    </citation>
    <scope>NUCLEOTIDE SEQUENCE</scope>
    <source>
        <strain evidence="8">TUT19-bin139</strain>
        <strain evidence="7">YP2-bin.285</strain>
    </source>
</reference>
<dbReference type="InterPro" id="IPR015422">
    <property type="entry name" value="PyrdxlP-dep_Trfase_small"/>
</dbReference>
<dbReference type="InterPro" id="IPR015424">
    <property type="entry name" value="PyrdxlP-dep_Trfase"/>
</dbReference>
<dbReference type="AlphaFoldDB" id="A0A8J7YS68"/>
<name>A0A8J7YS68_9ARCH</name>
<evidence type="ECO:0000256" key="4">
    <source>
        <dbReference type="ARBA" id="ARBA00022679"/>
    </source>
</evidence>
<evidence type="ECO:0000256" key="1">
    <source>
        <dbReference type="ARBA" id="ARBA00001933"/>
    </source>
</evidence>
<dbReference type="FunFam" id="3.40.640.10:FF:000004">
    <property type="entry name" value="Acetylornithine aminotransferase"/>
    <property type="match status" value="1"/>
</dbReference>
<dbReference type="CDD" id="cd00610">
    <property type="entry name" value="OAT_like"/>
    <property type="match status" value="1"/>
</dbReference>
<dbReference type="EMBL" id="JAGVSJ010000001">
    <property type="protein sequence ID" value="MBX8630902.1"/>
    <property type="molecule type" value="Genomic_DNA"/>
</dbReference>
<comment type="caution">
    <text evidence="8">The sequence shown here is derived from an EMBL/GenBank/DDBJ whole genome shotgun (WGS) entry which is preliminary data.</text>
</comment>
<keyword evidence="5 6" id="KW-0663">Pyridoxal phosphate</keyword>
<dbReference type="EMBL" id="JAHEAC010000001">
    <property type="protein sequence ID" value="MBX8643112.1"/>
    <property type="molecule type" value="Genomic_DNA"/>
</dbReference>